<dbReference type="AlphaFoldDB" id="A0A2Z4ITJ3"/>
<evidence type="ECO:0000313" key="2">
    <source>
        <dbReference type="Proteomes" id="UP000249616"/>
    </source>
</evidence>
<keyword evidence="2" id="KW-1185">Reference proteome</keyword>
<name>A0A2Z4ITJ3_9ACTN</name>
<dbReference type="KEGG" id="scad:DN051_04145"/>
<gene>
    <name evidence="1" type="ORF">DN051_04145</name>
</gene>
<reference evidence="1 2" key="1">
    <citation type="journal article" date="2019" name="Int. J. Syst. Evol. Microbiol.">
        <title>Streptomyces cadmiisoli sp. nov., a novel actinomycete isolated from cadmium-contaminated soil.</title>
        <authorList>
            <person name="Li K."/>
            <person name="Tang X."/>
            <person name="Zhao J."/>
            <person name="Guo Y."/>
            <person name="Tang Y."/>
            <person name="Gao J."/>
        </authorList>
    </citation>
    <scope>NUCLEOTIDE SEQUENCE [LARGE SCALE GENOMIC DNA]</scope>
    <source>
        <strain evidence="1 2">ZFG47</strain>
    </source>
</reference>
<sequence>MASFEGTSSIHRAAELDGAAEKVASCAADLVDVKVPYDLQHRLAFAVKAIQAAEKAGRAHRSNPLARPLSQVRFALKTGSAQGWLQGALEIMDPANTPSSQRAE</sequence>
<protein>
    <submittedName>
        <fullName evidence="1">Uncharacterized protein</fullName>
    </submittedName>
</protein>
<accession>A0A2Z4ITJ3</accession>
<organism evidence="1 2">
    <name type="scientific">Streptomyces cadmiisoli</name>
    <dbReference type="NCBI Taxonomy" id="2184053"/>
    <lineage>
        <taxon>Bacteria</taxon>
        <taxon>Bacillati</taxon>
        <taxon>Actinomycetota</taxon>
        <taxon>Actinomycetes</taxon>
        <taxon>Kitasatosporales</taxon>
        <taxon>Streptomycetaceae</taxon>
        <taxon>Streptomyces</taxon>
        <taxon>Streptomyces aurantiacus group</taxon>
    </lineage>
</organism>
<dbReference type="EMBL" id="CP030073">
    <property type="protein sequence ID" value="AWW35938.1"/>
    <property type="molecule type" value="Genomic_DNA"/>
</dbReference>
<dbReference type="Proteomes" id="UP000249616">
    <property type="component" value="Chromosome"/>
</dbReference>
<evidence type="ECO:0000313" key="1">
    <source>
        <dbReference type="EMBL" id="AWW35938.1"/>
    </source>
</evidence>
<proteinExistence type="predicted"/>